<evidence type="ECO:0000313" key="8">
    <source>
        <dbReference type="EMBL" id="AVO34039.1"/>
    </source>
</evidence>
<dbReference type="PANTHER" id="PTHR43124:SF3">
    <property type="entry name" value="CHLORAMPHENICOL EFFLUX PUMP RV0191"/>
    <property type="match status" value="1"/>
</dbReference>
<dbReference type="SUPFAM" id="SSF103473">
    <property type="entry name" value="MFS general substrate transporter"/>
    <property type="match status" value="1"/>
</dbReference>
<protein>
    <recommendedName>
        <fullName evidence="7">Major facilitator superfamily (MFS) profile domain-containing protein</fullName>
    </recommendedName>
</protein>
<evidence type="ECO:0000256" key="6">
    <source>
        <dbReference type="SAM" id="Phobius"/>
    </source>
</evidence>
<dbReference type="InterPro" id="IPR050189">
    <property type="entry name" value="MFS_Efflux_Transporters"/>
</dbReference>
<gene>
    <name evidence="8" type="ORF">C6570_07095</name>
</gene>
<feature type="domain" description="Major facilitator superfamily (MFS) profile" evidence="7">
    <location>
        <begin position="1"/>
        <end position="286"/>
    </location>
</feature>
<evidence type="ECO:0000256" key="3">
    <source>
        <dbReference type="ARBA" id="ARBA00022692"/>
    </source>
</evidence>
<feature type="transmembrane region" description="Helical" evidence="6">
    <location>
        <begin position="94"/>
        <end position="113"/>
    </location>
</feature>
<evidence type="ECO:0000313" key="9">
    <source>
        <dbReference type="Proteomes" id="UP000239709"/>
    </source>
</evidence>
<keyword evidence="3 6" id="KW-0812">Transmembrane</keyword>
<dbReference type="PANTHER" id="PTHR43124">
    <property type="entry name" value="PURINE EFFLUX PUMP PBUE"/>
    <property type="match status" value="1"/>
</dbReference>
<dbReference type="InterPro" id="IPR011701">
    <property type="entry name" value="MFS"/>
</dbReference>
<comment type="subcellular location">
    <subcellularLocation>
        <location evidence="1">Cell membrane</location>
        <topology evidence="1">Multi-pass membrane protein</topology>
    </subcellularLocation>
</comment>
<evidence type="ECO:0000256" key="2">
    <source>
        <dbReference type="ARBA" id="ARBA00022475"/>
    </source>
</evidence>
<dbReference type="GO" id="GO:0022857">
    <property type="term" value="F:transmembrane transporter activity"/>
    <property type="evidence" value="ECO:0007669"/>
    <property type="project" value="InterPro"/>
</dbReference>
<feature type="transmembrane region" description="Helical" evidence="6">
    <location>
        <begin position="133"/>
        <end position="153"/>
    </location>
</feature>
<sequence>MKAYFGSEENGKPNAFVNMGTGLGLAIGYPFVGYLVVGHDWQTSFHVLGLINIVVGIPLVWAFVRMPAAAPEAKGPEPLDQVGRIVVGALKTRYLLLLTVMTAAFLAYLWGASSWLPAYLKEARGFSMRETGWLASLPPYATVFGVLVGGILIDRLPRRNVPLLFVVCSIGISASVMTAIQMVDPYAATYSLVAASLFWGLMSPAYPSTLQYCAQPELVASAFGVTNGVGSLVAGFMPAIMGWVISAVGGGEGGSAGAGFFAGFAALIGTQVIVMLCGLTLWARERHRASILPAP</sequence>
<dbReference type="Gene3D" id="1.20.1250.20">
    <property type="entry name" value="MFS general substrate transporter like domains"/>
    <property type="match status" value="1"/>
</dbReference>
<dbReference type="PROSITE" id="PS50850">
    <property type="entry name" value="MFS"/>
    <property type="match status" value="1"/>
</dbReference>
<accession>A0A2S0MDS3</accession>
<dbReference type="KEGG" id="otk:C6570_07095"/>
<reference evidence="8 9" key="1">
    <citation type="submission" date="2018-03" db="EMBL/GenBank/DDBJ databases">
        <title>Genome sequencing of Ottowia sp.</title>
        <authorList>
            <person name="Kim S.-J."/>
            <person name="Heo J."/>
            <person name="Kwon S.-W."/>
        </authorList>
    </citation>
    <scope>NUCLEOTIDE SEQUENCE [LARGE SCALE GENOMIC DNA]</scope>
    <source>
        <strain evidence="8 9">KADR8-3</strain>
    </source>
</reference>
<dbReference type="EMBL" id="CP027666">
    <property type="protein sequence ID" value="AVO34039.1"/>
    <property type="molecule type" value="Genomic_DNA"/>
</dbReference>
<dbReference type="GO" id="GO:0005886">
    <property type="term" value="C:plasma membrane"/>
    <property type="evidence" value="ECO:0007669"/>
    <property type="project" value="UniProtKB-SubCell"/>
</dbReference>
<feature type="transmembrane region" description="Helical" evidence="6">
    <location>
        <begin position="257"/>
        <end position="282"/>
    </location>
</feature>
<dbReference type="Proteomes" id="UP000239709">
    <property type="component" value="Chromosome"/>
</dbReference>
<dbReference type="OrthoDB" id="8596007at2"/>
<feature type="transmembrane region" description="Helical" evidence="6">
    <location>
        <begin position="218"/>
        <end position="245"/>
    </location>
</feature>
<keyword evidence="4 6" id="KW-1133">Transmembrane helix</keyword>
<keyword evidence="5 6" id="KW-0472">Membrane</keyword>
<keyword evidence="9" id="KW-1185">Reference proteome</keyword>
<organism evidence="8 9">
    <name type="scientific">Ottowia oryzae</name>
    <dbReference type="NCBI Taxonomy" id="2109914"/>
    <lineage>
        <taxon>Bacteria</taxon>
        <taxon>Pseudomonadati</taxon>
        <taxon>Pseudomonadota</taxon>
        <taxon>Betaproteobacteria</taxon>
        <taxon>Burkholderiales</taxon>
        <taxon>Comamonadaceae</taxon>
        <taxon>Ottowia</taxon>
    </lineage>
</organism>
<dbReference type="InterPro" id="IPR020846">
    <property type="entry name" value="MFS_dom"/>
</dbReference>
<name>A0A2S0MDS3_9BURK</name>
<feature type="transmembrane region" description="Helical" evidence="6">
    <location>
        <begin position="15"/>
        <end position="37"/>
    </location>
</feature>
<dbReference type="Pfam" id="PF07690">
    <property type="entry name" value="MFS_1"/>
    <property type="match status" value="1"/>
</dbReference>
<evidence type="ECO:0000259" key="7">
    <source>
        <dbReference type="PROSITE" id="PS50850"/>
    </source>
</evidence>
<feature type="transmembrane region" description="Helical" evidence="6">
    <location>
        <begin position="186"/>
        <end position="206"/>
    </location>
</feature>
<feature type="transmembrane region" description="Helical" evidence="6">
    <location>
        <begin position="160"/>
        <end position="180"/>
    </location>
</feature>
<feature type="transmembrane region" description="Helical" evidence="6">
    <location>
        <begin position="43"/>
        <end position="64"/>
    </location>
</feature>
<dbReference type="InterPro" id="IPR036259">
    <property type="entry name" value="MFS_trans_sf"/>
</dbReference>
<evidence type="ECO:0000256" key="4">
    <source>
        <dbReference type="ARBA" id="ARBA00022989"/>
    </source>
</evidence>
<evidence type="ECO:0000256" key="1">
    <source>
        <dbReference type="ARBA" id="ARBA00004651"/>
    </source>
</evidence>
<dbReference type="AlphaFoldDB" id="A0A2S0MDS3"/>
<proteinExistence type="predicted"/>
<keyword evidence="2" id="KW-1003">Cell membrane</keyword>
<evidence type="ECO:0000256" key="5">
    <source>
        <dbReference type="ARBA" id="ARBA00023136"/>
    </source>
</evidence>